<dbReference type="InterPro" id="IPR010987">
    <property type="entry name" value="Glutathione-S-Trfase_C-like"/>
</dbReference>
<dbReference type="AlphaFoldDB" id="A0A9W6FNI6"/>
<comment type="caution">
    <text evidence="4">The sequence shown here is derived from an EMBL/GenBank/DDBJ whole genome shotgun (WGS) entry which is preliminary data.</text>
</comment>
<dbReference type="InterPro" id="IPR036249">
    <property type="entry name" value="Thioredoxin-like_sf"/>
</dbReference>
<dbReference type="SFLD" id="SFLDS00019">
    <property type="entry name" value="Glutathione_Transferase_(cytos"/>
    <property type="match status" value="1"/>
</dbReference>
<dbReference type="Pfam" id="PF13410">
    <property type="entry name" value="GST_C_2"/>
    <property type="match status" value="1"/>
</dbReference>
<dbReference type="GO" id="GO:0006749">
    <property type="term" value="P:glutathione metabolic process"/>
    <property type="evidence" value="ECO:0007669"/>
    <property type="project" value="TreeGrafter"/>
</dbReference>
<dbReference type="EMBL" id="BSDO01000007">
    <property type="protein sequence ID" value="GLI24497.1"/>
    <property type="molecule type" value="Genomic_DNA"/>
</dbReference>
<dbReference type="Gene3D" id="3.40.30.10">
    <property type="entry name" value="Glutaredoxin"/>
    <property type="match status" value="1"/>
</dbReference>
<sequence>MAARRQARYPEGPSPALTDPHMLLRHSPTSPFVRKVRVAAAILGIALELEPADTLDANDTLRQQNPLGKIPALLTGDGEVLFDSSVILAYLDHLAGDGRILPIEPTARIKVLRREALVDGMMDAAILILYEARFRPQEKHEARWLEHQAGKRLRALDALEAEVEPYSGTPNVGDIALACALGWFDFRFAGDWRADHPKLVAWFDAFSAAHPQFADSTPVA</sequence>
<name>A0A9W6FNI6_XANFL</name>
<proteinExistence type="predicted"/>
<dbReference type="GO" id="GO:0004364">
    <property type="term" value="F:glutathione transferase activity"/>
    <property type="evidence" value="ECO:0007669"/>
    <property type="project" value="TreeGrafter"/>
</dbReference>
<dbReference type="SUPFAM" id="SSF52833">
    <property type="entry name" value="Thioredoxin-like"/>
    <property type="match status" value="1"/>
</dbReference>
<accession>A0A9W6FNI6</accession>
<dbReference type="Proteomes" id="UP001144397">
    <property type="component" value="Unassembled WGS sequence"/>
</dbReference>
<dbReference type="InterPro" id="IPR040079">
    <property type="entry name" value="Glutathione_S-Trfase"/>
</dbReference>
<dbReference type="PANTHER" id="PTHR42673:SF4">
    <property type="entry name" value="MALEYLACETOACETATE ISOMERASE"/>
    <property type="match status" value="1"/>
</dbReference>
<dbReference type="InterPro" id="IPR004045">
    <property type="entry name" value="Glutathione_S-Trfase_N"/>
</dbReference>
<dbReference type="SUPFAM" id="SSF47616">
    <property type="entry name" value="GST C-terminal domain-like"/>
    <property type="match status" value="1"/>
</dbReference>
<evidence type="ECO:0000259" key="3">
    <source>
        <dbReference type="PROSITE" id="PS50405"/>
    </source>
</evidence>
<dbReference type="PROSITE" id="PS50404">
    <property type="entry name" value="GST_NTER"/>
    <property type="match status" value="1"/>
</dbReference>
<dbReference type="CDD" id="cd03205">
    <property type="entry name" value="GST_C_6"/>
    <property type="match status" value="1"/>
</dbReference>
<evidence type="ECO:0000313" key="4">
    <source>
        <dbReference type="EMBL" id="GLI24497.1"/>
    </source>
</evidence>
<dbReference type="Pfam" id="PF13417">
    <property type="entry name" value="GST_N_3"/>
    <property type="match status" value="1"/>
</dbReference>
<dbReference type="Gene3D" id="1.20.1050.10">
    <property type="match status" value="1"/>
</dbReference>
<feature type="region of interest" description="Disordered" evidence="1">
    <location>
        <begin position="1"/>
        <end position="23"/>
    </location>
</feature>
<evidence type="ECO:0000256" key="1">
    <source>
        <dbReference type="SAM" id="MobiDB-lite"/>
    </source>
</evidence>
<gene>
    <name evidence="4" type="ORF">XFLAVUS301_41710</name>
</gene>
<dbReference type="GO" id="GO:0006559">
    <property type="term" value="P:L-phenylalanine catabolic process"/>
    <property type="evidence" value="ECO:0007669"/>
    <property type="project" value="TreeGrafter"/>
</dbReference>
<protein>
    <submittedName>
        <fullName evidence="4">Glutathione S-transferase</fullName>
    </submittedName>
</protein>
<evidence type="ECO:0000313" key="5">
    <source>
        <dbReference type="Proteomes" id="UP001144397"/>
    </source>
</evidence>
<reference evidence="4" key="1">
    <citation type="submission" date="2022-12" db="EMBL/GenBank/DDBJ databases">
        <title>Reference genome sequencing for broad-spectrum identification of bacterial and archaeal isolates by mass spectrometry.</title>
        <authorList>
            <person name="Sekiguchi Y."/>
            <person name="Tourlousse D.M."/>
        </authorList>
    </citation>
    <scope>NUCLEOTIDE SEQUENCE</scope>
    <source>
        <strain evidence="4">301</strain>
    </source>
</reference>
<dbReference type="InterPro" id="IPR036282">
    <property type="entry name" value="Glutathione-S-Trfase_C_sf"/>
</dbReference>
<dbReference type="GO" id="GO:0016034">
    <property type="term" value="F:maleylacetoacetate isomerase activity"/>
    <property type="evidence" value="ECO:0007669"/>
    <property type="project" value="TreeGrafter"/>
</dbReference>
<dbReference type="CDD" id="cd03049">
    <property type="entry name" value="GST_N_3"/>
    <property type="match status" value="1"/>
</dbReference>
<dbReference type="PANTHER" id="PTHR42673">
    <property type="entry name" value="MALEYLACETOACETATE ISOMERASE"/>
    <property type="match status" value="1"/>
</dbReference>
<feature type="domain" description="GST C-terminal" evidence="3">
    <location>
        <begin position="104"/>
        <end position="220"/>
    </location>
</feature>
<evidence type="ECO:0000259" key="2">
    <source>
        <dbReference type="PROSITE" id="PS50404"/>
    </source>
</evidence>
<feature type="domain" description="GST N-terminal" evidence="2">
    <location>
        <begin position="20"/>
        <end position="99"/>
    </location>
</feature>
<organism evidence="4 5">
    <name type="scientific">Xanthobacter flavus</name>
    <dbReference type="NCBI Taxonomy" id="281"/>
    <lineage>
        <taxon>Bacteria</taxon>
        <taxon>Pseudomonadati</taxon>
        <taxon>Pseudomonadota</taxon>
        <taxon>Alphaproteobacteria</taxon>
        <taxon>Hyphomicrobiales</taxon>
        <taxon>Xanthobacteraceae</taxon>
        <taxon>Xanthobacter</taxon>
    </lineage>
</organism>
<dbReference type="PROSITE" id="PS50405">
    <property type="entry name" value="GST_CTER"/>
    <property type="match status" value="1"/>
</dbReference>